<reference evidence="2 3" key="1">
    <citation type="submission" date="2019-11" db="EMBL/GenBank/DDBJ databases">
        <title>Whole genome sequence of Oryza granulata.</title>
        <authorList>
            <person name="Li W."/>
        </authorList>
    </citation>
    <scope>NUCLEOTIDE SEQUENCE [LARGE SCALE GENOMIC DNA]</scope>
    <source>
        <strain evidence="3">cv. Menghai</strain>
        <tissue evidence="2">Leaf</tissue>
    </source>
</reference>
<evidence type="ECO:0000313" key="3">
    <source>
        <dbReference type="Proteomes" id="UP000479710"/>
    </source>
</evidence>
<gene>
    <name evidence="2" type="ORF">E2562_001874</name>
</gene>
<protein>
    <recommendedName>
        <fullName evidence="1">Retroviral polymerase SH3-like domain-containing protein</fullName>
    </recommendedName>
</protein>
<feature type="domain" description="Retroviral polymerase SH3-like" evidence="1">
    <location>
        <begin position="35"/>
        <end position="64"/>
    </location>
</feature>
<dbReference type="EMBL" id="SPHZ02000010">
    <property type="protein sequence ID" value="KAF0894574.1"/>
    <property type="molecule type" value="Genomic_DNA"/>
</dbReference>
<comment type="caution">
    <text evidence="2">The sequence shown here is derived from an EMBL/GenBank/DDBJ whole genome shotgun (WGS) entry which is preliminary data.</text>
</comment>
<organism evidence="2 3">
    <name type="scientific">Oryza meyeriana var. granulata</name>
    <dbReference type="NCBI Taxonomy" id="110450"/>
    <lineage>
        <taxon>Eukaryota</taxon>
        <taxon>Viridiplantae</taxon>
        <taxon>Streptophyta</taxon>
        <taxon>Embryophyta</taxon>
        <taxon>Tracheophyta</taxon>
        <taxon>Spermatophyta</taxon>
        <taxon>Magnoliopsida</taxon>
        <taxon>Liliopsida</taxon>
        <taxon>Poales</taxon>
        <taxon>Poaceae</taxon>
        <taxon>BOP clade</taxon>
        <taxon>Oryzoideae</taxon>
        <taxon>Oryzeae</taxon>
        <taxon>Oryzinae</taxon>
        <taxon>Oryza</taxon>
        <taxon>Oryza meyeriana</taxon>
    </lineage>
</organism>
<proteinExistence type="predicted"/>
<dbReference type="Pfam" id="PF25597">
    <property type="entry name" value="SH3_retrovirus"/>
    <property type="match status" value="1"/>
</dbReference>
<dbReference type="OrthoDB" id="6776856at2759"/>
<dbReference type="Proteomes" id="UP000479710">
    <property type="component" value="Unassembled WGS sequence"/>
</dbReference>
<sequence>MASIYVLAADAEQNADSIELDELQAQAYLGHDGDTGAKAYRLFDPVAQKVIVSRDMVLDKAVSWD</sequence>
<accession>A0A6G1C423</accession>
<dbReference type="AlphaFoldDB" id="A0A6G1C423"/>
<evidence type="ECO:0000313" key="2">
    <source>
        <dbReference type="EMBL" id="KAF0894574.1"/>
    </source>
</evidence>
<evidence type="ECO:0000259" key="1">
    <source>
        <dbReference type="Pfam" id="PF25597"/>
    </source>
</evidence>
<dbReference type="InterPro" id="IPR057670">
    <property type="entry name" value="SH3_retrovirus"/>
</dbReference>
<name>A0A6G1C423_9ORYZ</name>
<keyword evidence="3" id="KW-1185">Reference proteome</keyword>